<sequence>MWATYADAPVFSALHGTMFGMIGSQRLKPLFGYTGFGGFQARLLDNGHVRLRGKKIGYFTDLASGDILETWDNPYTGETVEVFNFYNDRIRGCCQPSCRAQRSR</sequence>
<dbReference type="EMBL" id="PKUR01000002">
    <property type="protein sequence ID" value="PLW86753.1"/>
    <property type="molecule type" value="Genomic_DNA"/>
</dbReference>
<dbReference type="KEGG" id="hja:BST95_11220"/>
<accession>A0AAP8MF86</accession>
<protein>
    <submittedName>
        <fullName evidence="1">DUF1838 domain-containing protein</fullName>
    </submittedName>
</protein>
<dbReference type="AlphaFoldDB" id="A0AAP8MF86"/>
<dbReference type="Pfam" id="PF08894">
    <property type="entry name" value="DUF1838"/>
    <property type="match status" value="1"/>
</dbReference>
<dbReference type="InterPro" id="IPR014990">
    <property type="entry name" value="DUF1838"/>
</dbReference>
<proteinExistence type="predicted"/>
<organism evidence="1 2">
    <name type="scientific">Halioglobus japonicus</name>
    <dbReference type="NCBI Taxonomy" id="930805"/>
    <lineage>
        <taxon>Bacteria</taxon>
        <taxon>Pseudomonadati</taxon>
        <taxon>Pseudomonadota</taxon>
        <taxon>Gammaproteobacteria</taxon>
        <taxon>Cellvibrionales</taxon>
        <taxon>Halieaceae</taxon>
        <taxon>Halioglobus</taxon>
    </lineage>
</organism>
<gene>
    <name evidence="1" type="ORF">C0029_10230</name>
</gene>
<evidence type="ECO:0000313" key="2">
    <source>
        <dbReference type="Proteomes" id="UP000235162"/>
    </source>
</evidence>
<name>A0AAP8MF86_9GAMM</name>
<evidence type="ECO:0000313" key="1">
    <source>
        <dbReference type="EMBL" id="PLW86753.1"/>
    </source>
</evidence>
<comment type="caution">
    <text evidence="1">The sequence shown here is derived from an EMBL/GenBank/DDBJ whole genome shotgun (WGS) entry which is preliminary data.</text>
</comment>
<dbReference type="Proteomes" id="UP000235162">
    <property type="component" value="Unassembled WGS sequence"/>
</dbReference>
<keyword evidence="2" id="KW-1185">Reference proteome</keyword>
<reference evidence="1 2" key="1">
    <citation type="submission" date="2018-01" db="EMBL/GenBank/DDBJ databases">
        <title>The draft genome sequence of Halioglobus japonicus S1-36.</title>
        <authorList>
            <person name="Du Z.-J."/>
            <person name="Shi M.-J."/>
        </authorList>
    </citation>
    <scope>NUCLEOTIDE SEQUENCE [LARGE SCALE GENOMIC DNA]</scope>
    <source>
        <strain evidence="1 2">S1-36</strain>
    </source>
</reference>
<dbReference type="RefSeq" id="WP_084199529.1">
    <property type="nucleotide sequence ID" value="NZ_BMYL01000002.1"/>
</dbReference>